<feature type="compositionally biased region" description="Basic and acidic residues" evidence="1">
    <location>
        <begin position="116"/>
        <end position="128"/>
    </location>
</feature>
<evidence type="ECO:0000313" key="2">
    <source>
        <dbReference type="EMBL" id="CAE7223869.1"/>
    </source>
</evidence>
<dbReference type="Proteomes" id="UP000601435">
    <property type="component" value="Unassembled WGS sequence"/>
</dbReference>
<evidence type="ECO:0000256" key="1">
    <source>
        <dbReference type="SAM" id="MobiDB-lite"/>
    </source>
</evidence>
<proteinExistence type="predicted"/>
<comment type="caution">
    <text evidence="2">The sequence shown here is derived from an EMBL/GenBank/DDBJ whole genome shotgun (WGS) entry which is preliminary data.</text>
</comment>
<dbReference type="AlphaFoldDB" id="A0A812K7Q5"/>
<feature type="compositionally biased region" description="Basic and acidic residues" evidence="1">
    <location>
        <begin position="185"/>
        <end position="197"/>
    </location>
</feature>
<feature type="region of interest" description="Disordered" evidence="1">
    <location>
        <begin position="102"/>
        <end position="128"/>
    </location>
</feature>
<organism evidence="2 3">
    <name type="scientific">Symbiodinium necroappetens</name>
    <dbReference type="NCBI Taxonomy" id="1628268"/>
    <lineage>
        <taxon>Eukaryota</taxon>
        <taxon>Sar</taxon>
        <taxon>Alveolata</taxon>
        <taxon>Dinophyceae</taxon>
        <taxon>Suessiales</taxon>
        <taxon>Symbiodiniaceae</taxon>
        <taxon>Symbiodinium</taxon>
    </lineage>
</organism>
<feature type="region of interest" description="Disordered" evidence="1">
    <location>
        <begin position="174"/>
        <end position="198"/>
    </location>
</feature>
<name>A0A812K7Q5_9DINO</name>
<evidence type="ECO:0008006" key="4">
    <source>
        <dbReference type="Google" id="ProtNLM"/>
    </source>
</evidence>
<gene>
    <name evidence="2" type="ORF">SNEC2469_LOCUS3027</name>
</gene>
<dbReference type="OrthoDB" id="423590at2759"/>
<keyword evidence="3" id="KW-1185">Reference proteome</keyword>
<sequence length="284" mass="30759">MVMLIDCDQLVSMSGCVTPPPPVMNFNMASVESGEEGAEVATPKFVAQMDGIAADALNSKLQQLQDQDKMDEARVLPDLSGQEMTASNGFAKLPLPALPLLAAPLPPPPPHAVQRPPKDHRPREPEKPRVVISRGSVGHPVSCAAACRYVKRKGGCRDGADCLQCHECFWSKAKDGEGSQGSKKAAKEVVRSRKTPESEAEDLTAKFVRLLSTEEPKLQPPPLMDMMGFPPGLEAQLNPGSMGHPFTCGPACKYVLKTRGCKDGDMCSHCHLCRWSRYSKALKL</sequence>
<evidence type="ECO:0000313" key="3">
    <source>
        <dbReference type="Proteomes" id="UP000601435"/>
    </source>
</evidence>
<dbReference type="EMBL" id="CAJNJA010007380">
    <property type="protein sequence ID" value="CAE7223869.1"/>
    <property type="molecule type" value="Genomic_DNA"/>
</dbReference>
<reference evidence="2" key="1">
    <citation type="submission" date="2021-02" db="EMBL/GenBank/DDBJ databases">
        <authorList>
            <person name="Dougan E. K."/>
            <person name="Rhodes N."/>
            <person name="Thang M."/>
            <person name="Chan C."/>
        </authorList>
    </citation>
    <scope>NUCLEOTIDE SEQUENCE</scope>
</reference>
<accession>A0A812K7Q5</accession>
<protein>
    <recommendedName>
        <fullName evidence="4">C3H1-type domain-containing protein</fullName>
    </recommendedName>
</protein>